<evidence type="ECO:0000256" key="15">
    <source>
        <dbReference type="HAMAP-Rule" id="MF_01019"/>
    </source>
</evidence>
<dbReference type="InterPro" id="IPR038019">
    <property type="entry name" value="PRib_AMP_CycHydrolase_sf"/>
</dbReference>
<evidence type="ECO:0000256" key="11">
    <source>
        <dbReference type="ARBA" id="ARBA00022801"/>
    </source>
</evidence>
<dbReference type="EC" id="3.5.4.19" evidence="15"/>
<comment type="similarity">
    <text evidence="6 15">In the C-terminal section; belongs to the PRA-PH family.</text>
</comment>
<evidence type="ECO:0000256" key="1">
    <source>
        <dbReference type="ARBA" id="ARBA00000024"/>
    </source>
</evidence>
<dbReference type="NCBIfam" id="NF000768">
    <property type="entry name" value="PRK00051.1"/>
    <property type="match status" value="1"/>
</dbReference>
<evidence type="ECO:0000256" key="6">
    <source>
        <dbReference type="ARBA" id="ARBA00007731"/>
    </source>
</evidence>
<keyword evidence="18" id="KW-1185">Reference proteome</keyword>
<keyword evidence="9 15" id="KW-0028">Amino-acid biosynthesis</keyword>
<dbReference type="InterPro" id="IPR026660">
    <property type="entry name" value="PRA-CH"/>
</dbReference>
<feature type="region of interest" description="Phosphoribosyl-AMP cyclohydrolase" evidence="15">
    <location>
        <begin position="1"/>
        <end position="121"/>
    </location>
</feature>
<comment type="pathway">
    <text evidence="5 15">Amino-acid biosynthesis; L-histidine biosynthesis; L-histidine from 5-phospho-alpha-D-ribose 1-diphosphate: step 2/9.</text>
</comment>
<dbReference type="Pfam" id="PF01503">
    <property type="entry name" value="PRA-PH"/>
    <property type="match status" value="1"/>
</dbReference>
<gene>
    <name evidence="15" type="primary">hisI</name>
    <name evidence="15" type="synonym">hisIE</name>
    <name evidence="17" type="ORF">ISF26_18585</name>
</gene>
<sequence length="208" mass="23648">MQTLVHVREAARFDRDGLIPAVVQDVLDGTVLMVAWMNREALERTLETGESWFWSRSRQELWHKGATSGHRQKIKALRYDCDSDVLLLTVEQQGDIACHLGERSCFHRDAAGNYDPPPADTLSQVFRVVEERKAHPNPDSYTSRLLEAGSNQILKKIGEEATEVVMAAKDGERVAEEVADLWYHTLVLLAHTGVDILDVYRALQQRRR</sequence>
<dbReference type="EC" id="3.6.1.31" evidence="15"/>
<evidence type="ECO:0000313" key="18">
    <source>
        <dbReference type="Proteomes" id="UP001054846"/>
    </source>
</evidence>
<organism evidence="17 18">
    <name type="scientific">Gloeobacter morelensis MG652769</name>
    <dbReference type="NCBI Taxonomy" id="2781736"/>
    <lineage>
        <taxon>Bacteria</taxon>
        <taxon>Bacillati</taxon>
        <taxon>Cyanobacteriota</taxon>
        <taxon>Cyanophyceae</taxon>
        <taxon>Gloeobacterales</taxon>
        <taxon>Gloeobacteraceae</taxon>
        <taxon>Gloeobacter</taxon>
        <taxon>Gloeobacter morelensis</taxon>
    </lineage>
</organism>
<dbReference type="InterPro" id="IPR002496">
    <property type="entry name" value="PRib_AMP_CycHydrolase_dom"/>
</dbReference>
<comment type="catalytic activity">
    <reaction evidence="1 15">
        <text>1-(5-phospho-beta-D-ribosyl)-5'-AMP + H2O = 1-(5-phospho-beta-D-ribosyl)-5-[(5-phospho-beta-D-ribosylamino)methylideneamino]imidazole-4-carboxamide</text>
        <dbReference type="Rhea" id="RHEA:20049"/>
        <dbReference type="ChEBI" id="CHEBI:15377"/>
        <dbReference type="ChEBI" id="CHEBI:58435"/>
        <dbReference type="ChEBI" id="CHEBI:59457"/>
        <dbReference type="EC" id="3.5.4.19"/>
    </reaction>
</comment>
<dbReference type="PANTHER" id="PTHR42945">
    <property type="entry name" value="HISTIDINE BIOSYNTHESIS BIFUNCTIONAL PROTEIN"/>
    <property type="match status" value="1"/>
</dbReference>
<keyword evidence="8 15" id="KW-0963">Cytoplasm</keyword>
<dbReference type="InterPro" id="IPR023019">
    <property type="entry name" value="His_synth_HisIE"/>
</dbReference>
<keyword evidence="11 15" id="KW-0378">Hydrolase</keyword>
<evidence type="ECO:0000256" key="10">
    <source>
        <dbReference type="ARBA" id="ARBA00022741"/>
    </source>
</evidence>
<dbReference type="EMBL" id="CP063845">
    <property type="protein sequence ID" value="UFP97052.1"/>
    <property type="molecule type" value="Genomic_DNA"/>
</dbReference>
<dbReference type="Pfam" id="PF01502">
    <property type="entry name" value="PRA-CH"/>
    <property type="match status" value="1"/>
</dbReference>
<dbReference type="Proteomes" id="UP001054846">
    <property type="component" value="Chromosome"/>
</dbReference>
<dbReference type="HAMAP" id="MF_01021">
    <property type="entry name" value="HisI"/>
    <property type="match status" value="1"/>
</dbReference>
<keyword evidence="13 15" id="KW-0368">Histidine biosynthesis</keyword>
<reference evidence="17 18" key="1">
    <citation type="journal article" date="2021" name="Genome Biol. Evol.">
        <title>Complete Genome Sequencing of a Novel Gloeobacter Species from a Waterfall Cave in Mexico.</title>
        <authorList>
            <person name="Saw J.H."/>
            <person name="Cardona T."/>
            <person name="Montejano G."/>
        </authorList>
    </citation>
    <scope>NUCLEOTIDE SEQUENCE [LARGE SCALE GENOMIC DNA]</scope>
    <source>
        <strain evidence="17">MG652769</strain>
    </source>
</reference>
<dbReference type="NCBIfam" id="NF002747">
    <property type="entry name" value="PRK02759.1"/>
    <property type="match status" value="1"/>
</dbReference>
<dbReference type="NCBIfam" id="TIGR03188">
    <property type="entry name" value="histidine_hisI"/>
    <property type="match status" value="1"/>
</dbReference>
<dbReference type="InterPro" id="IPR021130">
    <property type="entry name" value="PRib-ATP_PPHydrolase-like"/>
</dbReference>
<evidence type="ECO:0000256" key="14">
    <source>
        <dbReference type="ARBA" id="ARBA00023268"/>
    </source>
</evidence>
<evidence type="ECO:0000256" key="5">
    <source>
        <dbReference type="ARBA" id="ARBA00005204"/>
    </source>
</evidence>
<dbReference type="SUPFAM" id="SSF141734">
    <property type="entry name" value="HisI-like"/>
    <property type="match status" value="1"/>
</dbReference>
<evidence type="ECO:0000259" key="16">
    <source>
        <dbReference type="Pfam" id="PF01502"/>
    </source>
</evidence>
<evidence type="ECO:0000256" key="2">
    <source>
        <dbReference type="ARBA" id="ARBA00001460"/>
    </source>
</evidence>
<name>A0ABY3PTH0_9CYAN</name>
<comment type="similarity">
    <text evidence="7 15">In the N-terminal section; belongs to the PRA-CH family.</text>
</comment>
<dbReference type="HAMAP" id="MF_01019">
    <property type="entry name" value="HisIE"/>
    <property type="match status" value="1"/>
</dbReference>
<dbReference type="SUPFAM" id="SSF101386">
    <property type="entry name" value="all-alpha NTP pyrophosphatases"/>
    <property type="match status" value="1"/>
</dbReference>
<dbReference type="InterPro" id="IPR008179">
    <property type="entry name" value="HisE"/>
</dbReference>
<keyword evidence="14 15" id="KW-0511">Multifunctional enzyme</keyword>
<evidence type="ECO:0000256" key="4">
    <source>
        <dbReference type="ARBA" id="ARBA00005169"/>
    </source>
</evidence>
<evidence type="ECO:0000313" key="17">
    <source>
        <dbReference type="EMBL" id="UFP97052.1"/>
    </source>
</evidence>
<evidence type="ECO:0000256" key="13">
    <source>
        <dbReference type="ARBA" id="ARBA00023102"/>
    </source>
</evidence>
<evidence type="ECO:0000256" key="12">
    <source>
        <dbReference type="ARBA" id="ARBA00022840"/>
    </source>
</evidence>
<feature type="region of interest" description="Phosphoribosyl-ATP pyrophosphohydrolase" evidence="15">
    <location>
        <begin position="122"/>
        <end position="208"/>
    </location>
</feature>
<dbReference type="Gene3D" id="3.10.20.810">
    <property type="entry name" value="Phosphoribosyl-AMP cyclohydrolase"/>
    <property type="match status" value="1"/>
</dbReference>
<dbReference type="GO" id="GO:0004635">
    <property type="term" value="F:phosphoribosyl-AMP cyclohydrolase activity"/>
    <property type="evidence" value="ECO:0007669"/>
    <property type="project" value="UniProtKB-EC"/>
</dbReference>
<feature type="domain" description="Phosphoribosyl-AMP cyclohydrolase" evidence="16">
    <location>
        <begin position="33"/>
        <end position="107"/>
    </location>
</feature>
<protein>
    <recommendedName>
        <fullName evidence="15">Histidine biosynthesis bifunctional protein HisIE</fullName>
    </recommendedName>
    <domain>
        <recommendedName>
            <fullName evidence="15">Phosphoribosyl-AMP cyclohydrolase</fullName>
            <shortName evidence="15">PRA-CH</shortName>
            <ecNumber evidence="15">3.5.4.19</ecNumber>
        </recommendedName>
    </domain>
    <domain>
        <recommendedName>
            <fullName evidence="15">Phosphoribosyl-ATP pyrophosphatase</fullName>
            <shortName evidence="15">PRA-PH</shortName>
            <ecNumber evidence="15">3.6.1.31</ecNumber>
        </recommendedName>
    </domain>
</protein>
<dbReference type="CDD" id="cd11534">
    <property type="entry name" value="NTP-PPase_HisIE_like"/>
    <property type="match status" value="1"/>
</dbReference>
<proteinExistence type="inferred from homology"/>
<evidence type="ECO:0000256" key="3">
    <source>
        <dbReference type="ARBA" id="ARBA00004496"/>
    </source>
</evidence>
<keyword evidence="10 15" id="KW-0547">Nucleotide-binding</keyword>
<evidence type="ECO:0000256" key="9">
    <source>
        <dbReference type="ARBA" id="ARBA00022605"/>
    </source>
</evidence>
<comment type="catalytic activity">
    <reaction evidence="2 15">
        <text>1-(5-phospho-beta-D-ribosyl)-ATP + H2O = 1-(5-phospho-beta-D-ribosyl)-5'-AMP + diphosphate + H(+)</text>
        <dbReference type="Rhea" id="RHEA:22828"/>
        <dbReference type="ChEBI" id="CHEBI:15377"/>
        <dbReference type="ChEBI" id="CHEBI:15378"/>
        <dbReference type="ChEBI" id="CHEBI:33019"/>
        <dbReference type="ChEBI" id="CHEBI:59457"/>
        <dbReference type="ChEBI" id="CHEBI:73183"/>
        <dbReference type="EC" id="3.6.1.31"/>
    </reaction>
</comment>
<comment type="pathway">
    <text evidence="4 15">Amino-acid biosynthesis; L-histidine biosynthesis; L-histidine from 5-phospho-alpha-D-ribose 1-diphosphate: step 3/9.</text>
</comment>
<comment type="subcellular location">
    <subcellularLocation>
        <location evidence="3 15">Cytoplasm</location>
    </subcellularLocation>
</comment>
<dbReference type="PANTHER" id="PTHR42945:SF1">
    <property type="entry name" value="HISTIDINE BIOSYNTHESIS BIFUNCTIONAL PROTEIN HIS7"/>
    <property type="match status" value="1"/>
</dbReference>
<evidence type="ECO:0000256" key="7">
    <source>
        <dbReference type="ARBA" id="ARBA00008299"/>
    </source>
</evidence>
<dbReference type="GO" id="GO:0004636">
    <property type="term" value="F:phosphoribosyl-ATP diphosphatase activity"/>
    <property type="evidence" value="ECO:0007669"/>
    <property type="project" value="UniProtKB-EC"/>
</dbReference>
<accession>A0ABY3PTH0</accession>
<dbReference type="Gene3D" id="1.10.287.1080">
    <property type="entry name" value="MazG-like"/>
    <property type="match status" value="1"/>
</dbReference>
<dbReference type="HAMAP" id="MF_01020">
    <property type="entry name" value="HisE"/>
    <property type="match status" value="1"/>
</dbReference>
<evidence type="ECO:0000256" key="8">
    <source>
        <dbReference type="ARBA" id="ARBA00022490"/>
    </source>
</evidence>
<keyword evidence="12 15" id="KW-0067">ATP-binding</keyword>